<dbReference type="PROSITE" id="PS00798">
    <property type="entry name" value="ALDOKETO_REDUCTASE_1"/>
    <property type="match status" value="1"/>
</dbReference>
<dbReference type="GO" id="GO:0016616">
    <property type="term" value="F:oxidoreductase activity, acting on the CH-OH group of donors, NAD or NADP as acceptor"/>
    <property type="evidence" value="ECO:0007669"/>
    <property type="project" value="InterPro"/>
</dbReference>
<dbReference type="PROSITE" id="PS00063">
    <property type="entry name" value="ALDOKETO_REDUCTASE_3"/>
    <property type="match status" value="1"/>
</dbReference>
<evidence type="ECO:0000313" key="3">
    <source>
        <dbReference type="EMBL" id="RYR00793.1"/>
    </source>
</evidence>
<keyword evidence="1" id="KW-0560">Oxidoreductase</keyword>
<protein>
    <recommendedName>
        <fullName evidence="2">NADP-dependent oxidoreductase domain-containing protein</fullName>
    </recommendedName>
</protein>
<dbReference type="GO" id="GO:0044550">
    <property type="term" value="P:secondary metabolite biosynthetic process"/>
    <property type="evidence" value="ECO:0007669"/>
    <property type="project" value="UniProtKB-ARBA"/>
</dbReference>
<evidence type="ECO:0000313" key="4">
    <source>
        <dbReference type="Proteomes" id="UP000289738"/>
    </source>
</evidence>
<dbReference type="AlphaFoldDB" id="A0A444YFS4"/>
<dbReference type="InterPro" id="IPR020471">
    <property type="entry name" value="AKR"/>
</dbReference>
<dbReference type="InterPro" id="IPR036812">
    <property type="entry name" value="NAD(P)_OxRdtase_dom_sf"/>
</dbReference>
<gene>
    <name evidence="3" type="ORF">Ahy_B07g088911</name>
</gene>
<dbReference type="SUPFAM" id="SSF51430">
    <property type="entry name" value="NAD(P)-linked oxidoreductase"/>
    <property type="match status" value="1"/>
</dbReference>
<reference evidence="3 4" key="1">
    <citation type="submission" date="2019-01" db="EMBL/GenBank/DDBJ databases">
        <title>Sequencing of cultivated peanut Arachis hypogaea provides insights into genome evolution and oil improvement.</title>
        <authorList>
            <person name="Chen X."/>
        </authorList>
    </citation>
    <scope>NUCLEOTIDE SEQUENCE [LARGE SCALE GENOMIC DNA]</scope>
    <source>
        <strain evidence="4">cv. Fuhuasheng</strain>
        <tissue evidence="3">Leaves</tissue>
    </source>
</reference>
<dbReference type="PROSITE" id="PS00062">
    <property type="entry name" value="ALDOKETO_REDUCTASE_2"/>
    <property type="match status" value="1"/>
</dbReference>
<dbReference type="InterPro" id="IPR018170">
    <property type="entry name" value="Aldo/ket_reductase_CS"/>
</dbReference>
<dbReference type="Proteomes" id="UP000289738">
    <property type="component" value="Chromosome B07"/>
</dbReference>
<dbReference type="CDD" id="cd19124">
    <property type="entry name" value="AKR_AKR4A_4B"/>
    <property type="match status" value="1"/>
</dbReference>
<dbReference type="EMBL" id="SDMP01000017">
    <property type="protein sequence ID" value="RYR00793.1"/>
    <property type="molecule type" value="Genomic_DNA"/>
</dbReference>
<dbReference type="InterPro" id="IPR044497">
    <property type="entry name" value="AKR4A/B"/>
</dbReference>
<dbReference type="PRINTS" id="PR00069">
    <property type="entry name" value="ALDKETRDTASE"/>
</dbReference>
<dbReference type="InterPro" id="IPR023210">
    <property type="entry name" value="NADP_OxRdtase_dom"/>
</dbReference>
<feature type="domain" description="NADP-dependent oxidoreductase" evidence="2">
    <location>
        <begin position="196"/>
        <end position="465"/>
    </location>
</feature>
<dbReference type="FunFam" id="3.20.20.100:FF:000014">
    <property type="entry name" value="NAD(P)-linked oxidoreductase superfamily protein"/>
    <property type="match status" value="1"/>
</dbReference>
<dbReference type="PANTHER" id="PTHR11732">
    <property type="entry name" value="ALDO/KETO REDUCTASE"/>
    <property type="match status" value="1"/>
</dbReference>
<organism evidence="3 4">
    <name type="scientific">Arachis hypogaea</name>
    <name type="common">Peanut</name>
    <dbReference type="NCBI Taxonomy" id="3818"/>
    <lineage>
        <taxon>Eukaryota</taxon>
        <taxon>Viridiplantae</taxon>
        <taxon>Streptophyta</taxon>
        <taxon>Embryophyta</taxon>
        <taxon>Tracheophyta</taxon>
        <taxon>Spermatophyta</taxon>
        <taxon>Magnoliopsida</taxon>
        <taxon>eudicotyledons</taxon>
        <taxon>Gunneridae</taxon>
        <taxon>Pentapetalae</taxon>
        <taxon>rosids</taxon>
        <taxon>fabids</taxon>
        <taxon>Fabales</taxon>
        <taxon>Fabaceae</taxon>
        <taxon>Papilionoideae</taxon>
        <taxon>50 kb inversion clade</taxon>
        <taxon>dalbergioids sensu lato</taxon>
        <taxon>Dalbergieae</taxon>
        <taxon>Pterocarpus clade</taxon>
        <taxon>Arachis</taxon>
    </lineage>
</organism>
<accession>A0A444YFS4</accession>
<sequence>MAASGVWKASMVRSGREEVYVAAMPLRATKGPPQLLMSAAYSLNFWNFHHFMVIINNKPLNRTNPCSFQLLVYDFQPKDPEDPYAALAVLSGRSVPGAVLVRKLKKLPRNKCWLVGYSKEDAEKVATEFNKTWETSLRVGVNDCRHYTNGGKANPCMHAFHTHTYIHTYIMGAATVAIPEVVLESSNGQRRIPVIGLGTAPEASSKVSTKDAVVEAIKQGYRHFDAASAYGVEQSVGEAIQEALQLGLISSRDQLFITTKIWVTDNHPHLILPALQKSLKTLQLDYLDLYLIHWPISAKPGKVTYPIEQSELVPFDMEGVWKSMEECQRLGLTKAIGVSNFSIKKLQKLLSFATIPPAVNQVEVNLAFQQHKLREFCKSKGITVTAFSPLRKGSSRGTNMVMDNDVLKELADAHAKTVAQICLRWIYEQGLTVVAKSYDKERMKQNLEIFDWCLTDEDYKKISEIHQDRLIKGPTKPLLHDLWDEEDEHQLYFCFELCLGCNL</sequence>
<evidence type="ECO:0000259" key="2">
    <source>
        <dbReference type="Pfam" id="PF00248"/>
    </source>
</evidence>
<evidence type="ECO:0000256" key="1">
    <source>
        <dbReference type="ARBA" id="ARBA00023002"/>
    </source>
</evidence>
<dbReference type="STRING" id="3818.A0A444YFS4"/>
<dbReference type="Pfam" id="PF00248">
    <property type="entry name" value="Aldo_ket_red"/>
    <property type="match status" value="1"/>
</dbReference>
<proteinExistence type="predicted"/>
<dbReference type="Gene3D" id="3.20.20.100">
    <property type="entry name" value="NADP-dependent oxidoreductase domain"/>
    <property type="match status" value="1"/>
</dbReference>
<comment type="caution">
    <text evidence="3">The sequence shown here is derived from an EMBL/GenBank/DDBJ whole genome shotgun (WGS) entry which is preliminary data.</text>
</comment>
<name>A0A444YFS4_ARAHY</name>
<keyword evidence="4" id="KW-1185">Reference proteome</keyword>